<gene>
    <name evidence="2" type="ORF">ACFFRN_36400</name>
</gene>
<keyword evidence="3" id="KW-1185">Reference proteome</keyword>
<protein>
    <submittedName>
        <fullName evidence="2">DUF4267 domain-containing protein</fullName>
    </submittedName>
</protein>
<organism evidence="2 3">
    <name type="scientific">Nonomuraea roseola</name>
    <dbReference type="NCBI Taxonomy" id="46179"/>
    <lineage>
        <taxon>Bacteria</taxon>
        <taxon>Bacillati</taxon>
        <taxon>Actinomycetota</taxon>
        <taxon>Actinomycetes</taxon>
        <taxon>Streptosporangiales</taxon>
        <taxon>Streptosporangiaceae</taxon>
        <taxon>Nonomuraea</taxon>
    </lineage>
</organism>
<dbReference type="Proteomes" id="UP001589646">
    <property type="component" value="Unassembled WGS sequence"/>
</dbReference>
<keyword evidence="1" id="KW-1133">Transmembrane helix</keyword>
<dbReference type="EMBL" id="JBHMCE010000013">
    <property type="protein sequence ID" value="MFB9532118.1"/>
    <property type="molecule type" value="Genomic_DNA"/>
</dbReference>
<feature type="transmembrane region" description="Helical" evidence="1">
    <location>
        <begin position="102"/>
        <end position="123"/>
    </location>
</feature>
<keyword evidence="1" id="KW-0472">Membrane</keyword>
<evidence type="ECO:0000313" key="3">
    <source>
        <dbReference type="Proteomes" id="UP001589646"/>
    </source>
</evidence>
<dbReference type="RefSeq" id="WP_346130253.1">
    <property type="nucleotide sequence ID" value="NZ_BAAAXC010000015.1"/>
</dbReference>
<evidence type="ECO:0000256" key="1">
    <source>
        <dbReference type="SAM" id="Phobius"/>
    </source>
</evidence>
<dbReference type="InterPro" id="IPR025363">
    <property type="entry name" value="DUF4267"/>
</dbReference>
<dbReference type="Pfam" id="PF14087">
    <property type="entry name" value="DUF4267"/>
    <property type="match status" value="1"/>
</dbReference>
<sequence length="145" mass="14752">MSLKNINTVLATAVALLVISLGASYILTPETLAPGFGLPNWPAGDGGGFLIAKGSREIAMGLVLGILLVTGHRRALGWALLMEAVAPFGDMTTVLAHHGSMATAFGVHGLTSALMVATGLLILRETSKARKSQEAAAPAPAAQPA</sequence>
<proteinExistence type="predicted"/>
<name>A0ABV5QB02_9ACTN</name>
<accession>A0ABV5QB02</accession>
<reference evidence="2 3" key="1">
    <citation type="submission" date="2024-09" db="EMBL/GenBank/DDBJ databases">
        <authorList>
            <person name="Sun Q."/>
            <person name="Mori K."/>
        </authorList>
    </citation>
    <scope>NUCLEOTIDE SEQUENCE [LARGE SCALE GENOMIC DNA]</scope>
    <source>
        <strain evidence="2 3">JCM 3323</strain>
    </source>
</reference>
<keyword evidence="1" id="KW-0812">Transmembrane</keyword>
<evidence type="ECO:0000313" key="2">
    <source>
        <dbReference type="EMBL" id="MFB9532118.1"/>
    </source>
</evidence>
<comment type="caution">
    <text evidence="2">The sequence shown here is derived from an EMBL/GenBank/DDBJ whole genome shotgun (WGS) entry which is preliminary data.</text>
</comment>